<organism evidence="2 3">
    <name type="scientific">Riccia sorocarpa</name>
    <dbReference type="NCBI Taxonomy" id="122646"/>
    <lineage>
        <taxon>Eukaryota</taxon>
        <taxon>Viridiplantae</taxon>
        <taxon>Streptophyta</taxon>
        <taxon>Embryophyta</taxon>
        <taxon>Marchantiophyta</taxon>
        <taxon>Marchantiopsida</taxon>
        <taxon>Marchantiidae</taxon>
        <taxon>Marchantiales</taxon>
        <taxon>Ricciaceae</taxon>
        <taxon>Riccia</taxon>
    </lineage>
</organism>
<dbReference type="Pfam" id="PF00078">
    <property type="entry name" value="RVT_1"/>
    <property type="match status" value="1"/>
</dbReference>
<feature type="domain" description="Reverse transcriptase" evidence="1">
    <location>
        <begin position="4"/>
        <end position="281"/>
    </location>
</feature>
<dbReference type="EMBL" id="JBJQOH010000007">
    <property type="protein sequence ID" value="KAL3679416.1"/>
    <property type="molecule type" value="Genomic_DNA"/>
</dbReference>
<protein>
    <recommendedName>
        <fullName evidence="1">Reverse transcriptase domain-containing protein</fullName>
    </recommendedName>
</protein>
<dbReference type="InterPro" id="IPR043502">
    <property type="entry name" value="DNA/RNA_pol_sf"/>
</dbReference>
<sequence length="584" mass="67076">MVLKVWKSSRLLNKDNRGIIKLVPKADELFLLKNWRPITLLTTTYKIIAKIFAWRLKAMLPDIVDQQQTGFIAGRSIVENILSLRMAQEWVPVTGQEIMFVKLDFQKAYDRVSHSYLWDTLKALGMSQINIRRIQGLVTGGAAQVHVNGCFTKRFEVTRGVRQGCPLAPLLFAMVTQPLMRLFREEERRGRILGVTYGGQRTLMHQIYADDTGVNLTMQENQFTRLKEIIQTFEGISGAKLNLSKSLIMPICPSIPPAWVQATGCEIAGPGKDFLYLGIATSNPVDEVTIAKAINRKIMEKLSHWANRLLSWPARIILLKQVLAATPLYQLLSVGLEKKGLEGLETLCRQFLWGWADQDTPKASLVAWERISQTKQDGGLGWTSLLDKAQALQVKNLVKVMRGRALNGLCWQKVMKKIAWEDTCRDIPEHLTLEQGIQIANREDMARTMEMQRITGLLRKIGIYTLKDGAEAIASNGSWKELLYRAGIFPEEHTLRNVELLEDWIGRKTLLRKELHEVAGWVWKSDRAPVNWDLSTKEWTDKIKKQKDFTEYLNGKWGINSTKRQWEIRWTRLWRAEIHHRRKS</sequence>
<dbReference type="SUPFAM" id="SSF56672">
    <property type="entry name" value="DNA/RNA polymerases"/>
    <property type="match status" value="1"/>
</dbReference>
<evidence type="ECO:0000313" key="2">
    <source>
        <dbReference type="EMBL" id="KAL3679416.1"/>
    </source>
</evidence>
<comment type="caution">
    <text evidence="2">The sequence shown here is derived from an EMBL/GenBank/DDBJ whole genome shotgun (WGS) entry which is preliminary data.</text>
</comment>
<accession>A0ABD3GL63</accession>
<proteinExistence type="predicted"/>
<dbReference type="InterPro" id="IPR000477">
    <property type="entry name" value="RT_dom"/>
</dbReference>
<evidence type="ECO:0000259" key="1">
    <source>
        <dbReference type="PROSITE" id="PS50878"/>
    </source>
</evidence>
<keyword evidence="3" id="KW-1185">Reference proteome</keyword>
<dbReference type="PANTHER" id="PTHR31635">
    <property type="entry name" value="REVERSE TRANSCRIPTASE DOMAIN-CONTAINING PROTEIN-RELATED"/>
    <property type="match status" value="1"/>
</dbReference>
<dbReference type="CDD" id="cd01650">
    <property type="entry name" value="RT_nLTR_like"/>
    <property type="match status" value="1"/>
</dbReference>
<dbReference type="Proteomes" id="UP001633002">
    <property type="component" value="Unassembled WGS sequence"/>
</dbReference>
<dbReference type="PROSITE" id="PS50878">
    <property type="entry name" value="RT_POL"/>
    <property type="match status" value="1"/>
</dbReference>
<name>A0ABD3GL63_9MARC</name>
<reference evidence="2 3" key="1">
    <citation type="submission" date="2024-09" db="EMBL/GenBank/DDBJ databases">
        <title>Chromosome-scale assembly of Riccia sorocarpa.</title>
        <authorList>
            <person name="Paukszto L."/>
        </authorList>
    </citation>
    <scope>NUCLEOTIDE SEQUENCE [LARGE SCALE GENOMIC DNA]</scope>
    <source>
        <strain evidence="2">LP-2024</strain>
        <tissue evidence="2">Aerial parts of the thallus</tissue>
    </source>
</reference>
<dbReference type="PANTHER" id="PTHR31635:SF196">
    <property type="entry name" value="REVERSE TRANSCRIPTASE DOMAIN-CONTAINING PROTEIN-RELATED"/>
    <property type="match status" value="1"/>
</dbReference>
<dbReference type="AlphaFoldDB" id="A0ABD3GL63"/>
<evidence type="ECO:0000313" key="3">
    <source>
        <dbReference type="Proteomes" id="UP001633002"/>
    </source>
</evidence>
<gene>
    <name evidence="2" type="ORF">R1sor_022372</name>
</gene>